<feature type="region of interest" description="Disordered" evidence="2">
    <location>
        <begin position="426"/>
        <end position="463"/>
    </location>
</feature>
<feature type="region of interest" description="Disordered" evidence="2">
    <location>
        <begin position="181"/>
        <end position="222"/>
    </location>
</feature>
<evidence type="ECO:0000313" key="5">
    <source>
        <dbReference type="WBParaSite" id="SSLN_0001309801-mRNA-1"/>
    </source>
</evidence>
<evidence type="ECO:0000313" key="4">
    <source>
        <dbReference type="Proteomes" id="UP000275846"/>
    </source>
</evidence>
<proteinExistence type="predicted"/>
<evidence type="ECO:0000256" key="2">
    <source>
        <dbReference type="SAM" id="MobiDB-lite"/>
    </source>
</evidence>
<dbReference type="AlphaFoldDB" id="A0A183T820"/>
<evidence type="ECO:0000256" key="1">
    <source>
        <dbReference type="SAM" id="Coils"/>
    </source>
</evidence>
<protein>
    <submittedName>
        <fullName evidence="5">Trafficking kinesin-binding protein 1</fullName>
    </submittedName>
</protein>
<dbReference type="Proteomes" id="UP000275846">
    <property type="component" value="Unassembled WGS sequence"/>
</dbReference>
<feature type="compositionally biased region" description="Polar residues" evidence="2">
    <location>
        <begin position="360"/>
        <end position="381"/>
    </location>
</feature>
<dbReference type="OrthoDB" id="2020852at2759"/>
<name>A0A183T820_SCHSO</name>
<keyword evidence="4" id="KW-1185">Reference proteome</keyword>
<feature type="compositionally biased region" description="Low complexity" evidence="2">
    <location>
        <begin position="204"/>
        <end position="219"/>
    </location>
</feature>
<feature type="region of interest" description="Disordered" evidence="2">
    <location>
        <begin position="502"/>
        <end position="535"/>
    </location>
</feature>
<feature type="compositionally biased region" description="Low complexity" evidence="2">
    <location>
        <begin position="426"/>
        <end position="441"/>
    </location>
</feature>
<evidence type="ECO:0000313" key="3">
    <source>
        <dbReference type="EMBL" id="VDL99003.1"/>
    </source>
</evidence>
<sequence>MESIYEEIKSGDDGSLRRLLESWELKTKTFYGNLCDQLSSSENFNSFKELYQQSLAPEAPNGDLNPLEEQLYAVLGLRAALETEVKSLEALRYELEDSASDFQVRISLEHSIAARRELENELRSTRSRVNELEVQNQILNAEMLGLKSKYDADLAEANTRVRMAEKAIIAATRRCGPQTVSAASANQNGSACETVSGQKTVTTASARPSSRPSDHSSVSTLSSMSKFRSLSDKFNFSRSKRRGSLLPRGVGSDDLHTRGFEPPAVGYDWLMTANESEMANLVSLVFVGPVLLAALRLVAGLESLFHLPALLLQSPSRIKQYNQLTVLDDFDSLDEDSEEEGEKQNKPGSQETTHLRSLPEFSSETVCQLPSESLQTFQEPVSAQEEKQPTPPHTSSGHPVEEDHSALSGGELLPVCASDGENLFVSLSRSRSSTPRDTSPSGIGTREDSAPSMDPAAPASSSDSIAIASSPAYIPDPQEYICMLKEVNRLREQQRVQCIPGLQEAPKTEEMKPLTISKDSDGVAPQAERPRDQSCIEGSAVLTGFNSPIPTLSVPIPLTENQRLTDWSVSLDQSNQSLCDSTREDPLSARDCGTFDELITPRSTLVGLFLLLCVLANLGQVLVPTTGQTSSICSKLKGALLKLECDLPTAIQNTLKRE</sequence>
<accession>A0A183T820</accession>
<dbReference type="WBParaSite" id="SSLN_0001309801-mRNA-1">
    <property type="protein sequence ID" value="SSLN_0001309801-mRNA-1"/>
    <property type="gene ID" value="SSLN_0001309801"/>
</dbReference>
<dbReference type="EMBL" id="UYSU01037402">
    <property type="protein sequence ID" value="VDL99003.1"/>
    <property type="molecule type" value="Genomic_DNA"/>
</dbReference>
<organism evidence="5">
    <name type="scientific">Schistocephalus solidus</name>
    <name type="common">Tapeworm</name>
    <dbReference type="NCBI Taxonomy" id="70667"/>
    <lineage>
        <taxon>Eukaryota</taxon>
        <taxon>Metazoa</taxon>
        <taxon>Spiralia</taxon>
        <taxon>Lophotrochozoa</taxon>
        <taxon>Platyhelminthes</taxon>
        <taxon>Cestoda</taxon>
        <taxon>Eucestoda</taxon>
        <taxon>Diphyllobothriidea</taxon>
        <taxon>Diphyllobothriidae</taxon>
        <taxon>Schistocephalus</taxon>
    </lineage>
</organism>
<feature type="coiled-coil region" evidence="1">
    <location>
        <begin position="78"/>
        <end position="174"/>
    </location>
</feature>
<feature type="compositionally biased region" description="Low complexity" evidence="2">
    <location>
        <begin position="450"/>
        <end position="463"/>
    </location>
</feature>
<feature type="region of interest" description="Disordered" evidence="2">
    <location>
        <begin position="333"/>
        <end position="406"/>
    </location>
</feature>
<keyword evidence="1" id="KW-0175">Coiled coil</keyword>
<reference evidence="5" key="1">
    <citation type="submission" date="2016-06" db="UniProtKB">
        <authorList>
            <consortium name="WormBaseParasite"/>
        </authorList>
    </citation>
    <scope>IDENTIFICATION</scope>
</reference>
<gene>
    <name evidence="3" type="ORF">SSLN_LOCUS12618</name>
</gene>
<feature type="compositionally biased region" description="Polar residues" evidence="2">
    <location>
        <begin position="181"/>
        <end position="203"/>
    </location>
</feature>
<reference evidence="3 4" key="2">
    <citation type="submission" date="2018-11" db="EMBL/GenBank/DDBJ databases">
        <authorList>
            <consortium name="Pathogen Informatics"/>
        </authorList>
    </citation>
    <scope>NUCLEOTIDE SEQUENCE [LARGE SCALE GENOMIC DNA]</scope>
    <source>
        <strain evidence="3 4">NST_G2</strain>
    </source>
</reference>